<dbReference type="PANTHER" id="PTHR14222:SF1">
    <property type="entry name" value="CONDENSIN-2 COMPLEX SUBUNIT D3"/>
    <property type="match status" value="1"/>
</dbReference>
<feature type="region of interest" description="Disordered" evidence="7">
    <location>
        <begin position="342"/>
        <end position="383"/>
    </location>
</feature>
<organism evidence="9 10">
    <name type="scientific">Coccomyxa viridis</name>
    <dbReference type="NCBI Taxonomy" id="1274662"/>
    <lineage>
        <taxon>Eukaryota</taxon>
        <taxon>Viridiplantae</taxon>
        <taxon>Chlorophyta</taxon>
        <taxon>core chlorophytes</taxon>
        <taxon>Trebouxiophyceae</taxon>
        <taxon>Trebouxiophyceae incertae sedis</taxon>
        <taxon>Coccomyxaceae</taxon>
        <taxon>Coccomyxa</taxon>
    </lineage>
</organism>
<evidence type="ECO:0000256" key="3">
    <source>
        <dbReference type="ARBA" id="ARBA00022776"/>
    </source>
</evidence>
<keyword evidence="6" id="KW-0131">Cell cycle</keyword>
<keyword evidence="3" id="KW-0498">Mitosis</keyword>
<feature type="region of interest" description="Disordered" evidence="7">
    <location>
        <begin position="1278"/>
        <end position="1337"/>
    </location>
</feature>
<evidence type="ECO:0000256" key="7">
    <source>
        <dbReference type="SAM" id="MobiDB-lite"/>
    </source>
</evidence>
<dbReference type="Pfam" id="PF12717">
    <property type="entry name" value="Cnd1"/>
    <property type="match status" value="1"/>
</dbReference>
<evidence type="ECO:0000313" key="9">
    <source>
        <dbReference type="EMBL" id="CAL5219798.1"/>
    </source>
</evidence>
<accession>A0ABP1FIL5</accession>
<dbReference type="InterPro" id="IPR016024">
    <property type="entry name" value="ARM-type_fold"/>
</dbReference>
<evidence type="ECO:0000256" key="2">
    <source>
        <dbReference type="ARBA" id="ARBA00022618"/>
    </source>
</evidence>
<protein>
    <submittedName>
        <fullName evidence="9">G1703 protein</fullName>
    </submittedName>
</protein>
<feature type="region of interest" description="Disordered" evidence="7">
    <location>
        <begin position="1531"/>
        <end position="1550"/>
    </location>
</feature>
<evidence type="ECO:0000256" key="1">
    <source>
        <dbReference type="ARBA" id="ARBA00004123"/>
    </source>
</evidence>
<feature type="domain" description="Condensin complex subunit 1 C-terminal" evidence="8">
    <location>
        <begin position="971"/>
        <end position="1146"/>
    </location>
</feature>
<dbReference type="Proteomes" id="UP001497392">
    <property type="component" value="Unassembled WGS sequence"/>
</dbReference>
<sequence length="1550" mass="160872">MDISAAIGVLQGLVQAEGGSSGNASRSEVSNISATLLSAEEMSANGESFWQASADANVSINALSRSLAGTLGSTDHTQAWNAAAVLTSLLAIPGAPVASLLSSAALSAVLGLVQKCCAAARSSKNTEEDAPGQEASGQNALQCTFVLRKLAVLLSSHGLAKQLDMLLPLMDTLGEAARSSCATEDIAGAAFQALAQILQPMHGSVEDHSAYILRQLMAGLLGLSESSTDSKDTNYQRSAAAVRGRIIAFATQCCGISEGCREAVAALARYVLLKCPDKADFRSRAVECAVKLTSGLPQRDRNDFVIFTARLSRTAKVAQRTLAVELAATLLQTYPDPFNPENAITASSRISRRSRESSMGTPSAFGMSPAVSTPAHSEATSVDTASGLDTAATAATAVDGPSSSAHPAPWGTVCLGLLLQRCSDKSAAVRAKALHHLAEAVHGMLADMGAMDAKRAEQCRRALVLASSVQMAHSALGNTPAIITPPLMSPATPNEPGATPMQDTPSAVDGVSASGAPFVQKKRGNLRHALLDNAYREAAARVAHIDLDVGALVGLARRRCTDSKAGVRKAAVQLLEALLLLRASGAAAADVILPSEPDLEAIQHAAADPMVSVRKAALGVIAALLKALPGQAAPAQLWVTSALPMVRDVEASLQEQLLDHVHTFLMVPAGAVHPGKRSAAGASEEALARVLPLLAAISESAGAAAPCLARACLQLKAKSRLAAGKIAAGLQDVIAADGADTERGAEVSGAWLVLAQVAALDPSAPSWEFLQEHWQKVRAAEGWNGGAGDGGANVLRVIGHAAARFPASEAASLCKDLLKAVRAFTLPPAAAAAHVSAIHRLSAACGDGAWAPTLQRDCEAHLGRYVDAASKGTLAGDAAKAEWQACTAAFTAGEVALLQGMKATGRLLVLVQALTSPKLAAVDDSSGAVPAPLQAHAWVALGKFCLVDEATAKKSVPLFVQELGRATNPAVRNNIMVALTDMTVQYTVLVDAHIPRLAACLADPNELVRRQALALLATLLSRDYVKWRGQLFHQFMRALVDDSHEVRSLANYLLADALSSKAPLLAYNHFVEAVFVLNECRPGLQAAAAEDDPISLTQLMAGPVAAGACRLTGPEEATRAKRDTIYRTLLRRMAPEHKFATSARLCSEVLAGFADGALPLDSAAEVLRDALHILASKDVKVVASKGAADEDEVATAGSVASAAKGKLVSSMMKKYLAEAMVPMLLELRRALEAARHPLLGQLLATLASLLKEHKHEMHDILGGDKQLVQELLHDMKQEAASQRHAATAPAAAVSSTEAGAPDLPAAAQQMAQGGSRRPSRLQLETHRSASPHGVDAGTPVAARVLAESAAGEADQRTRGVAASPGALTPARMASPAIAKTPGTGLTRAAQVAKTPAARGALSPYDFQTPGTSRRTSQGNGMAEVHTPSMSVPRIKASASKASRLIQASIKKEAKAVLEEDDEENWDANRPADVYLPSPDRADKAPKQWNIPADACQGSADRTRKGSRLAVSSLAEVTQVGLSSLGLAEAPVLAGGVGPSNRAGRKRKGVN</sequence>
<evidence type="ECO:0000256" key="5">
    <source>
        <dbReference type="ARBA" id="ARBA00023242"/>
    </source>
</evidence>
<evidence type="ECO:0000313" key="10">
    <source>
        <dbReference type="Proteomes" id="UP001497392"/>
    </source>
</evidence>
<reference evidence="9 10" key="1">
    <citation type="submission" date="2024-06" db="EMBL/GenBank/DDBJ databases">
        <authorList>
            <person name="Kraege A."/>
            <person name="Thomma B."/>
        </authorList>
    </citation>
    <scope>NUCLEOTIDE SEQUENCE [LARGE SCALE GENOMIC DNA]</scope>
</reference>
<dbReference type="SUPFAM" id="SSF48371">
    <property type="entry name" value="ARM repeat"/>
    <property type="match status" value="1"/>
</dbReference>
<gene>
    <name evidence="9" type="primary">g1703</name>
    <name evidence="9" type="ORF">VP750_LOCUS1457</name>
</gene>
<keyword evidence="10" id="KW-1185">Reference proteome</keyword>
<evidence type="ECO:0000256" key="4">
    <source>
        <dbReference type="ARBA" id="ARBA00023067"/>
    </source>
</evidence>
<feature type="compositionally biased region" description="Low complexity" evidence="7">
    <location>
        <begin position="1279"/>
        <end position="1300"/>
    </location>
</feature>
<feature type="region of interest" description="Disordered" evidence="7">
    <location>
        <begin position="491"/>
        <end position="510"/>
    </location>
</feature>
<keyword evidence="4" id="KW-0226">DNA condensation</keyword>
<feature type="region of interest" description="Disordered" evidence="7">
    <location>
        <begin position="1349"/>
        <end position="1426"/>
    </location>
</feature>
<feature type="compositionally biased region" description="Polar residues" evidence="7">
    <location>
        <begin position="370"/>
        <end position="383"/>
    </location>
</feature>
<dbReference type="InterPro" id="IPR026003">
    <property type="entry name" value="Cohesin_HEAT"/>
</dbReference>
<feature type="compositionally biased region" description="Polar residues" evidence="7">
    <location>
        <begin position="1408"/>
        <end position="1419"/>
    </location>
</feature>
<comment type="caution">
    <text evidence="9">The sequence shown here is derived from an EMBL/GenBank/DDBJ whole genome shotgun (WGS) entry which is preliminary data.</text>
</comment>
<comment type="subcellular location">
    <subcellularLocation>
        <location evidence="1">Nucleus</location>
    </subcellularLocation>
</comment>
<name>A0ABP1FIL5_9CHLO</name>
<keyword evidence="2" id="KW-0132">Cell division</keyword>
<dbReference type="InterPro" id="IPR026971">
    <property type="entry name" value="CND1/NCAPD3"/>
</dbReference>
<dbReference type="Gene3D" id="1.25.10.10">
    <property type="entry name" value="Leucine-rich Repeat Variant"/>
    <property type="match status" value="1"/>
</dbReference>
<dbReference type="PANTHER" id="PTHR14222">
    <property type="entry name" value="CONDENSIN"/>
    <property type="match status" value="1"/>
</dbReference>
<dbReference type="InterPro" id="IPR032682">
    <property type="entry name" value="Cnd1_C"/>
</dbReference>
<evidence type="ECO:0000259" key="8">
    <source>
        <dbReference type="Pfam" id="PF12717"/>
    </source>
</evidence>
<dbReference type="EMBL" id="CAXHTA020000002">
    <property type="protein sequence ID" value="CAL5219798.1"/>
    <property type="molecule type" value="Genomic_DNA"/>
</dbReference>
<evidence type="ECO:0000256" key="6">
    <source>
        <dbReference type="ARBA" id="ARBA00023306"/>
    </source>
</evidence>
<proteinExistence type="predicted"/>
<keyword evidence="5" id="KW-0539">Nucleus</keyword>
<dbReference type="Pfam" id="PF12765">
    <property type="entry name" value="Cohesin_HEAT"/>
    <property type="match status" value="1"/>
</dbReference>
<dbReference type="InterPro" id="IPR011989">
    <property type="entry name" value="ARM-like"/>
</dbReference>